<dbReference type="Proteomes" id="UP000751190">
    <property type="component" value="Unassembled WGS sequence"/>
</dbReference>
<keyword evidence="5" id="KW-1133">Transmembrane helix</keyword>
<evidence type="ECO:0000256" key="4">
    <source>
        <dbReference type="ARBA" id="ARBA00022692"/>
    </source>
</evidence>
<evidence type="ECO:0000256" key="2">
    <source>
        <dbReference type="ARBA" id="ARBA00022676"/>
    </source>
</evidence>
<evidence type="ECO:0000313" key="10">
    <source>
        <dbReference type="Proteomes" id="UP000751190"/>
    </source>
</evidence>
<feature type="domain" description="Hydroxyproline O-arabinosyltransferase-like" evidence="8">
    <location>
        <begin position="99"/>
        <end position="403"/>
    </location>
</feature>
<dbReference type="PANTHER" id="PTHR31485:SF4">
    <property type="entry name" value="HYDROXYPROLINE O-ARABINOSYLTRANSFERASE RDN1"/>
    <property type="match status" value="1"/>
</dbReference>
<evidence type="ECO:0000259" key="8">
    <source>
        <dbReference type="Pfam" id="PF23452"/>
    </source>
</evidence>
<keyword evidence="2" id="KW-0328">Glycosyltransferase</keyword>
<dbReference type="Pfam" id="PF23452">
    <property type="entry name" value="HPAT"/>
    <property type="match status" value="1"/>
</dbReference>
<keyword evidence="6" id="KW-0472">Membrane</keyword>
<dbReference type="OrthoDB" id="10259977at2759"/>
<proteinExistence type="predicted"/>
<feature type="compositionally biased region" description="Polar residues" evidence="7">
    <location>
        <begin position="41"/>
        <end position="51"/>
    </location>
</feature>
<accession>A0A8J5XJL9</accession>
<evidence type="ECO:0000256" key="5">
    <source>
        <dbReference type="ARBA" id="ARBA00022989"/>
    </source>
</evidence>
<evidence type="ECO:0000256" key="7">
    <source>
        <dbReference type="SAM" id="MobiDB-lite"/>
    </source>
</evidence>
<dbReference type="PANTHER" id="PTHR31485">
    <property type="entry name" value="PEPTIDYL SERINE ALPHA-GALACTOSYLTRANSFERASE"/>
    <property type="match status" value="1"/>
</dbReference>
<comment type="subcellular location">
    <subcellularLocation>
        <location evidence="1">Membrane</location>
        <topology evidence="1">Single-pass membrane protein</topology>
    </subcellularLocation>
</comment>
<dbReference type="AlphaFoldDB" id="A0A8J5XJL9"/>
<keyword evidence="10" id="KW-1185">Reference proteome</keyword>
<keyword evidence="4" id="KW-0812">Transmembrane</keyword>
<dbReference type="GO" id="GO:0016757">
    <property type="term" value="F:glycosyltransferase activity"/>
    <property type="evidence" value="ECO:0007669"/>
    <property type="project" value="UniProtKB-KW"/>
</dbReference>
<protein>
    <recommendedName>
        <fullName evidence="8">Hydroxyproline O-arabinosyltransferase-like domain-containing protein</fullName>
    </recommendedName>
</protein>
<reference evidence="9" key="1">
    <citation type="submission" date="2021-05" db="EMBL/GenBank/DDBJ databases">
        <title>The genome of the haptophyte Pavlova lutheri (Diacronema luteri, Pavlovales) - a model for lipid biosynthesis in eukaryotic algae.</title>
        <authorList>
            <person name="Hulatt C.J."/>
            <person name="Posewitz M.C."/>
        </authorList>
    </citation>
    <scope>NUCLEOTIDE SEQUENCE</scope>
    <source>
        <strain evidence="9">NIVA-4/92</strain>
    </source>
</reference>
<name>A0A8J5XJL9_DIALT</name>
<dbReference type="InterPro" id="IPR044845">
    <property type="entry name" value="HPAT/SRGT1-like"/>
</dbReference>
<evidence type="ECO:0000313" key="9">
    <source>
        <dbReference type="EMBL" id="KAG8470441.1"/>
    </source>
</evidence>
<dbReference type="GO" id="GO:0016020">
    <property type="term" value="C:membrane"/>
    <property type="evidence" value="ECO:0007669"/>
    <property type="project" value="UniProtKB-SubCell"/>
</dbReference>
<dbReference type="InterPro" id="IPR056508">
    <property type="entry name" value="HPAT-like"/>
</dbReference>
<sequence length="622" mass="69125">MLRLNVHLVERQRARPAGISTGSAAPDGAEASSAGAHAHRTTGTQNASTQSPGAVVGAPAAVAGAAGEGTIFGHPRNAFVRAADEAEIRARDCPGRRPFHTLLTVQDRMYMQWQTYLAWYHFVKQQKSDFCTDMVAMTRLLASADGKPDGLMALMPTHVSAQLGHDKTRGFQVINRPWSVLQFLQSPMYKERVLEEYVLILEGDHILLRPIPNRATPDTPVGFFFPYMSPDQVPDHPRVVGKWYKGPREHVQPTGPSPALLHVKMLEQITSDWYDLSVELKRDRETDICFGWVLEMWGYTLTCARHGIRHLVWQQFQIEPSATWRQNVTAEQPYIFHYTFGHEYTRDGMPMVGQVGEWSFDKRQYFGGFPASPLGEPPECAFEATKVLVSLFNEGSAASPPWRERAVTLARDTTRMQAPPPLNQSAPAYLAVVGTGPWVMTSPAWKARAPNAFFFFEKGRAHTPIGSASWSLSDEGDQILFNFCARDLLTVSSDEGGRPMLSGSTYTFSLAERHGAPVGVDPAMWETPLAKRIIGAGPYAWAGTPVVVFMDKGALHTPWAAGTWRIDEGDPEQVVVDFLGARCHIRFLPCGRFISVRQSDGDVVQGSTQIGERAQRRCYELR</sequence>
<keyword evidence="3" id="KW-0808">Transferase</keyword>
<dbReference type="OMA" id="RETDICF"/>
<evidence type="ECO:0000256" key="3">
    <source>
        <dbReference type="ARBA" id="ARBA00022679"/>
    </source>
</evidence>
<evidence type="ECO:0000256" key="1">
    <source>
        <dbReference type="ARBA" id="ARBA00004167"/>
    </source>
</evidence>
<gene>
    <name evidence="9" type="ORF">KFE25_008862</name>
</gene>
<organism evidence="9 10">
    <name type="scientific">Diacronema lutheri</name>
    <name type="common">Unicellular marine alga</name>
    <name type="synonym">Monochrysis lutheri</name>
    <dbReference type="NCBI Taxonomy" id="2081491"/>
    <lineage>
        <taxon>Eukaryota</taxon>
        <taxon>Haptista</taxon>
        <taxon>Haptophyta</taxon>
        <taxon>Pavlovophyceae</taxon>
        <taxon>Pavlovales</taxon>
        <taxon>Pavlovaceae</taxon>
        <taxon>Diacronema</taxon>
    </lineage>
</organism>
<evidence type="ECO:0000256" key="6">
    <source>
        <dbReference type="ARBA" id="ARBA00023136"/>
    </source>
</evidence>
<dbReference type="EMBL" id="JAGTXO010000001">
    <property type="protein sequence ID" value="KAG8470441.1"/>
    <property type="molecule type" value="Genomic_DNA"/>
</dbReference>
<comment type="caution">
    <text evidence="9">The sequence shown here is derived from an EMBL/GenBank/DDBJ whole genome shotgun (WGS) entry which is preliminary data.</text>
</comment>
<feature type="region of interest" description="Disordered" evidence="7">
    <location>
        <begin position="15"/>
        <end position="53"/>
    </location>
</feature>